<evidence type="ECO:0000259" key="1">
    <source>
        <dbReference type="Pfam" id="PF07287"/>
    </source>
</evidence>
<dbReference type="Pfam" id="PF07287">
    <property type="entry name" value="AtuA"/>
    <property type="match status" value="2"/>
</dbReference>
<evidence type="ECO:0000313" key="2">
    <source>
        <dbReference type="EMBL" id="TEB05459.1"/>
    </source>
</evidence>
<dbReference type="RefSeq" id="WP_190240514.1">
    <property type="nucleotide sequence ID" value="NZ_QFGA01000002.1"/>
</dbReference>
<comment type="caution">
    <text evidence="2">The sequence shown here is derived from an EMBL/GenBank/DDBJ whole genome shotgun (WGS) entry which is preliminary data.</text>
</comment>
<feature type="domain" description="Acyclic terpene utilisation N-terminal" evidence="1">
    <location>
        <begin position="60"/>
        <end position="209"/>
    </location>
</feature>
<gene>
    <name evidence="2" type="ORF">Psch_02500</name>
</gene>
<proteinExistence type="predicted"/>
<reference evidence="2 3" key="1">
    <citation type="journal article" date="2018" name="Environ. Microbiol.">
        <title>Novel energy conservation strategies and behaviour of Pelotomaculum schinkii driving syntrophic propionate catabolism.</title>
        <authorList>
            <person name="Hidalgo-Ahumada C.A.P."/>
            <person name="Nobu M.K."/>
            <person name="Narihiro T."/>
            <person name="Tamaki H."/>
            <person name="Liu W.T."/>
            <person name="Kamagata Y."/>
            <person name="Stams A.J.M."/>
            <person name="Imachi H."/>
            <person name="Sousa D.Z."/>
        </authorList>
    </citation>
    <scope>NUCLEOTIDE SEQUENCE [LARGE SCALE GENOMIC DNA]</scope>
    <source>
        <strain evidence="2 3">HH</strain>
    </source>
</reference>
<accession>A0A4Y7R9S0</accession>
<dbReference type="InterPro" id="IPR010839">
    <property type="entry name" value="AtuA_N"/>
</dbReference>
<keyword evidence="3" id="KW-1185">Reference proteome</keyword>
<dbReference type="Proteomes" id="UP000298324">
    <property type="component" value="Unassembled WGS sequence"/>
</dbReference>
<sequence length="451" mass="49203">MEEMRILSPTAILGYGFPLESFTEGLSQKPHVIAVDAGSTDPGPYYLGAGKSFTNRAAVKRDLELILEAAVERKIPVLIGTAGGSGGEPHLKRDYDLIVEIAREKGLHFTMAVIHAEVDKEQVREALRRGEVTPLYPAPPLKEEDLDTTFRVVGQMGFEPLIAALEEGAQVILAGRAYDPSVFAAPAIRAGFEPGLAIHLGKILECGAIASSPGSGSDCLLGRVGPGYFEVEPLNPIRRCTVTSVSAHTLYEKSNPLALPGPGGLLELKEAKFEQVTENRVRVTGSKFIPTDKYYIKLEGVKMAGYRTVSIAGCRDPIMVKKIDEVITTVRERVQDNFKESGYQYFLDFKLYGRNGVMGRLEPELNVIPHELGIIIEAVGETQDIADTICSFARSTMLHSGYSGRMATAGNLAFPYSPSDFKGGAVYQFSVYHLIEVNNPYSLFPMKLINL</sequence>
<protein>
    <recommendedName>
        <fullName evidence="1">Acyclic terpene utilisation N-terminal domain-containing protein</fullName>
    </recommendedName>
</protein>
<name>A0A4Y7R9S0_9FIRM</name>
<evidence type="ECO:0000313" key="3">
    <source>
        <dbReference type="Proteomes" id="UP000298324"/>
    </source>
</evidence>
<organism evidence="2 3">
    <name type="scientific">Pelotomaculum schinkii</name>
    <dbReference type="NCBI Taxonomy" id="78350"/>
    <lineage>
        <taxon>Bacteria</taxon>
        <taxon>Bacillati</taxon>
        <taxon>Bacillota</taxon>
        <taxon>Clostridia</taxon>
        <taxon>Eubacteriales</taxon>
        <taxon>Desulfotomaculaceae</taxon>
        <taxon>Pelotomaculum</taxon>
    </lineage>
</organism>
<dbReference type="EMBL" id="QFGA01000002">
    <property type="protein sequence ID" value="TEB05459.1"/>
    <property type="molecule type" value="Genomic_DNA"/>
</dbReference>
<feature type="domain" description="Acyclic terpene utilisation N-terminal" evidence="1">
    <location>
        <begin position="240"/>
        <end position="394"/>
    </location>
</feature>
<dbReference type="AlphaFoldDB" id="A0A4Y7R9S0"/>